<accession>A0AAD6RIU0</accession>
<reference evidence="1 2" key="1">
    <citation type="journal article" date="2023" name="Mol. Ecol. Resour.">
        <title>Chromosome-level genome assembly of a triploid poplar Populus alba 'Berolinensis'.</title>
        <authorList>
            <person name="Chen S."/>
            <person name="Yu Y."/>
            <person name="Wang X."/>
            <person name="Wang S."/>
            <person name="Zhang T."/>
            <person name="Zhou Y."/>
            <person name="He R."/>
            <person name="Meng N."/>
            <person name="Wang Y."/>
            <person name="Liu W."/>
            <person name="Liu Z."/>
            <person name="Liu J."/>
            <person name="Guo Q."/>
            <person name="Huang H."/>
            <person name="Sederoff R.R."/>
            <person name="Wang G."/>
            <person name="Qu G."/>
            <person name="Chen S."/>
        </authorList>
    </citation>
    <scope>NUCLEOTIDE SEQUENCE [LARGE SCALE GENOMIC DNA]</scope>
    <source>
        <strain evidence="1">SC-2020</strain>
    </source>
</reference>
<sequence>MCRHHHIYRLVEQLYFIPMSMTSTGSLSLQQEQLFTKESYITYRFDYIYTKANFLQQIY</sequence>
<organism evidence="1 2">
    <name type="scientific">Populus alba x Populus x berolinensis</name>
    <dbReference type="NCBI Taxonomy" id="444605"/>
    <lineage>
        <taxon>Eukaryota</taxon>
        <taxon>Viridiplantae</taxon>
        <taxon>Streptophyta</taxon>
        <taxon>Embryophyta</taxon>
        <taxon>Tracheophyta</taxon>
        <taxon>Spermatophyta</taxon>
        <taxon>Magnoliopsida</taxon>
        <taxon>eudicotyledons</taxon>
        <taxon>Gunneridae</taxon>
        <taxon>Pentapetalae</taxon>
        <taxon>rosids</taxon>
        <taxon>fabids</taxon>
        <taxon>Malpighiales</taxon>
        <taxon>Salicaceae</taxon>
        <taxon>Saliceae</taxon>
        <taxon>Populus</taxon>
    </lineage>
</organism>
<dbReference type="EMBL" id="JAQIZT010000001">
    <property type="protein sequence ID" value="KAJ7009604.1"/>
    <property type="molecule type" value="Genomic_DNA"/>
</dbReference>
<gene>
    <name evidence="1" type="ORF">NC653_000329</name>
</gene>
<evidence type="ECO:0000313" key="1">
    <source>
        <dbReference type="EMBL" id="KAJ7009604.1"/>
    </source>
</evidence>
<evidence type="ECO:0000313" key="2">
    <source>
        <dbReference type="Proteomes" id="UP001164929"/>
    </source>
</evidence>
<proteinExistence type="predicted"/>
<keyword evidence="2" id="KW-1185">Reference proteome</keyword>
<comment type="caution">
    <text evidence="1">The sequence shown here is derived from an EMBL/GenBank/DDBJ whole genome shotgun (WGS) entry which is preliminary data.</text>
</comment>
<dbReference type="Proteomes" id="UP001164929">
    <property type="component" value="Chromosome 1"/>
</dbReference>
<name>A0AAD6RIU0_9ROSI</name>
<protein>
    <submittedName>
        <fullName evidence="1">Uncharacterized protein</fullName>
    </submittedName>
</protein>
<dbReference type="AlphaFoldDB" id="A0AAD6RIU0"/>